<gene>
    <name evidence="14" type="primary">mms22l</name>
</gene>
<accession>A0A4W3JF95</accession>
<dbReference type="GO" id="GO:0000724">
    <property type="term" value="P:double-strand break repair via homologous recombination"/>
    <property type="evidence" value="ECO:0007669"/>
    <property type="project" value="InterPro"/>
</dbReference>
<comment type="similarity">
    <text evidence="3">Belongs to the MMS22 family. MMS22L subfamily.</text>
</comment>
<feature type="domain" description="Protein MMS22-like N-terminal" evidence="12">
    <location>
        <begin position="22"/>
        <end position="725"/>
    </location>
</feature>
<feature type="domain" description="MMS22-like C-terminal" evidence="13">
    <location>
        <begin position="847"/>
        <end position="1191"/>
    </location>
</feature>
<dbReference type="GO" id="GO:0006325">
    <property type="term" value="P:chromatin organization"/>
    <property type="evidence" value="ECO:0007669"/>
    <property type="project" value="UniProtKB-KW"/>
</dbReference>
<evidence type="ECO:0000256" key="4">
    <source>
        <dbReference type="ARBA" id="ARBA00021061"/>
    </source>
</evidence>
<organism evidence="14 15">
    <name type="scientific">Callorhinchus milii</name>
    <name type="common">Ghost shark</name>
    <dbReference type="NCBI Taxonomy" id="7868"/>
    <lineage>
        <taxon>Eukaryota</taxon>
        <taxon>Metazoa</taxon>
        <taxon>Chordata</taxon>
        <taxon>Craniata</taxon>
        <taxon>Vertebrata</taxon>
        <taxon>Chondrichthyes</taxon>
        <taxon>Holocephali</taxon>
        <taxon>Chimaeriformes</taxon>
        <taxon>Callorhinchidae</taxon>
        <taxon>Callorhinchus</taxon>
    </lineage>
</organism>
<comment type="subcellular location">
    <subcellularLocation>
        <location evidence="2">Chromosome</location>
    </subcellularLocation>
    <subcellularLocation>
        <location evidence="1">Nucleus</location>
    </subcellularLocation>
</comment>
<dbReference type="InterPro" id="IPR042320">
    <property type="entry name" value="MMS22-like"/>
</dbReference>
<dbReference type="InterPro" id="IPR029425">
    <property type="entry name" value="MMS22L_N"/>
</dbReference>
<reference evidence="14" key="4">
    <citation type="submission" date="2025-08" db="UniProtKB">
        <authorList>
            <consortium name="Ensembl"/>
        </authorList>
    </citation>
    <scope>IDENTIFICATION</scope>
</reference>
<evidence type="ECO:0000256" key="8">
    <source>
        <dbReference type="ARBA" id="ARBA00023204"/>
    </source>
</evidence>
<keyword evidence="6" id="KW-0227">DNA damage</keyword>
<dbReference type="InterPro" id="IPR029424">
    <property type="entry name" value="MMS22L_C"/>
</dbReference>
<evidence type="ECO:0000256" key="11">
    <source>
        <dbReference type="ARBA" id="ARBA00045147"/>
    </source>
</evidence>
<dbReference type="PANTHER" id="PTHR28547">
    <property type="entry name" value="PROTEIN MMS22-LIKE"/>
    <property type="match status" value="1"/>
</dbReference>
<reference evidence="14" key="5">
    <citation type="submission" date="2025-09" db="UniProtKB">
        <authorList>
            <consortium name="Ensembl"/>
        </authorList>
    </citation>
    <scope>IDENTIFICATION</scope>
</reference>
<sequence>KIGCCIRLQLTMMETEVEGCKPPCFSCILDHRDEDRAFSVDGYLVSGSLNRLLLMLDPSPTVYEADTVNIFDFQWVTETALVESPQLLFGLLRYEFLSMERCSLSCQAKRIHCEADEIRQQCVNFLQYIKVFLFRYLEPSRELSEESVHPYDEVEAKLPSVLVEELHALTLYIGHLGELPSNILGTLTTQNQGKIFPPSWHLLHLHLDIHWSILEILHILGEKMLGQVVYAHQFMNLTGENLTSTSLFEDHCNNLLRDLIGLAVNRYIEVRPSEVLTTCHYQCGCVKELWALVIQLLNHRKKASHTGAFWSWLNNHLRNMLQGVGSMEGVHLWDITHCKDPLGFNWWLVTHLAMLHLFDRSGTTDEKKPMENNWKFVEELLKLSCPSQAGVLEEHLRMHLQCCLTLCELWDPNLTTVTTLWEYYSKHLNGAFNIPWLGLKGLASVSKSPFSMLEMTKICCCGDQSPNLYQSENSFQFFLRILALQMKKGKETSGTHPWKQLKGRIYSKFHQRKMQELSEMGLQNFISLFLVLSAVAEMEDVVSRVSDLLDLLNPSLLSVTQRSLMWRGCFAFLLLYEEKNIDVSFLATKLSDAFQKVAKEFYLKTTDFTRKVTLWTLLSTYMDAVQEVFETSSYLHLSEEKLLNEGFSLLYPACRESELNTSLMFLQTVLARLRSVHKRLVQSPQQPRVASQTAPAPLVAKERHLAIASALWKNFFPFLKSQRLSQMPPTQVADAAAGFTLLAMDMPSAAPPELQPQPLEAILRLFGWDDMVFPQLVSRYLIHLIQNSSVVEALTSLGCNWYQTSFIHSWFRCVLQQHINQPTVAPDRKDHGHTVGKQRKTSVILYNTQSDHICKLDLLGVFPQAVGKTYTQLQTLGDKSAMVSKALEYVGDILKYTKPYLANKGPAEGLQLMYWTVGCLVKHWAPMLSTSKAQQLLFRIIDCLLLPHALFHQDKELPPAMLSAIRDNLPLYLQGLSTIVGQTQIQGAYVKQQLRRIVQHYFGRFLPSSPGSGIMNHPILLAFSESVSAVQAQNLRKTVLLFRGHAPPPRLAAVLAFLLELLERKPSADVAFETKLLLPTTLKCLILVNEPQVKKIVSAVLQRMIENCQLVSPDQPCIHLTSVLRQFIQEYIGIYDHQVYNVMEKVTALDRDLVIGLIPTLTQALTEAEFKQGLGRRHSQRESYRRLLSLLGEPGQAEIVKLEKESD</sequence>
<evidence type="ECO:0000256" key="6">
    <source>
        <dbReference type="ARBA" id="ARBA00022763"/>
    </source>
</evidence>
<dbReference type="Proteomes" id="UP000314986">
    <property type="component" value="Unassembled WGS sequence"/>
</dbReference>
<evidence type="ECO:0000313" key="15">
    <source>
        <dbReference type="Proteomes" id="UP000314986"/>
    </source>
</evidence>
<keyword evidence="9" id="KW-0539">Nucleus</keyword>
<dbReference type="PANTHER" id="PTHR28547:SF1">
    <property type="entry name" value="PROTEIN MMS22-LIKE"/>
    <property type="match status" value="1"/>
</dbReference>
<reference evidence="15" key="2">
    <citation type="journal article" date="2007" name="PLoS Biol.">
        <title>Survey sequencing and comparative analysis of the elephant shark (Callorhinchus milii) genome.</title>
        <authorList>
            <person name="Venkatesh B."/>
            <person name="Kirkness E.F."/>
            <person name="Loh Y.H."/>
            <person name="Halpern A.L."/>
            <person name="Lee A.P."/>
            <person name="Johnson J."/>
            <person name="Dandona N."/>
            <person name="Viswanathan L.D."/>
            <person name="Tay A."/>
            <person name="Venter J.C."/>
            <person name="Strausberg R.L."/>
            <person name="Brenner S."/>
        </authorList>
    </citation>
    <scope>NUCLEOTIDE SEQUENCE [LARGE SCALE GENOMIC DNA]</scope>
</reference>
<keyword evidence="7" id="KW-0156">Chromatin regulator</keyword>
<protein>
    <recommendedName>
        <fullName evidence="4">Protein MMS22-like</fullName>
    </recommendedName>
    <alternativeName>
        <fullName evidence="10">Methyl methanesulfonate-sensitivity protein 22-like</fullName>
    </alternativeName>
</protein>
<reference evidence="15" key="3">
    <citation type="journal article" date="2014" name="Nature">
        <title>Elephant shark genome provides unique insights into gnathostome evolution.</title>
        <authorList>
            <consortium name="International Elephant Shark Genome Sequencing Consortium"/>
            <person name="Venkatesh B."/>
            <person name="Lee A.P."/>
            <person name="Ravi V."/>
            <person name="Maurya A.K."/>
            <person name="Lian M.M."/>
            <person name="Swann J.B."/>
            <person name="Ohta Y."/>
            <person name="Flajnik M.F."/>
            <person name="Sutoh Y."/>
            <person name="Kasahara M."/>
            <person name="Hoon S."/>
            <person name="Gangu V."/>
            <person name="Roy S.W."/>
            <person name="Irimia M."/>
            <person name="Korzh V."/>
            <person name="Kondrychyn I."/>
            <person name="Lim Z.W."/>
            <person name="Tay B.H."/>
            <person name="Tohari S."/>
            <person name="Kong K.W."/>
            <person name="Ho S."/>
            <person name="Lorente-Galdos B."/>
            <person name="Quilez J."/>
            <person name="Marques-Bonet T."/>
            <person name="Raney B.J."/>
            <person name="Ingham P.W."/>
            <person name="Tay A."/>
            <person name="Hillier L.W."/>
            <person name="Minx P."/>
            <person name="Boehm T."/>
            <person name="Wilson R.K."/>
            <person name="Brenner S."/>
            <person name="Warren W.C."/>
        </authorList>
    </citation>
    <scope>NUCLEOTIDE SEQUENCE [LARGE SCALE GENOMIC DNA]</scope>
</reference>
<evidence type="ECO:0000313" key="14">
    <source>
        <dbReference type="Ensembl" id="ENSCMIP00000036753.1"/>
    </source>
</evidence>
<comment type="function">
    <text evidence="11">Component of the MMS22L-TONSL complex, a complex that promotes homologous recombination-mediated repair of double-strand breaks (DSBs) at stalled or collapsed replication forks. The MMS22L-TONSL complex is required to maintain genome integrity during DNA replication. It mediates the assembly of RAD51 filaments on single-stranded DNA (ssDNA): the MMS22L-TONSL complex is recruited to DSBs following histone replacement by histone chaperones and eviction of the replication protein A complex (RPA/RP-A) from DSBs. Following recruitment to DSBs, the TONSL-MMS22L complex promotes recruitment of RAD51 filaments and subsequent homologous recombination. Within the complex, MMS22L acts by binding ssDNA.</text>
</comment>
<evidence type="ECO:0000256" key="1">
    <source>
        <dbReference type="ARBA" id="ARBA00004123"/>
    </source>
</evidence>
<dbReference type="GO" id="GO:0031297">
    <property type="term" value="P:replication fork processing"/>
    <property type="evidence" value="ECO:0007669"/>
    <property type="project" value="InterPro"/>
</dbReference>
<dbReference type="GeneTree" id="ENSGT00390000011769"/>
<reference evidence="15" key="1">
    <citation type="journal article" date="2006" name="Science">
        <title>Ancient noncoding elements conserved in the human genome.</title>
        <authorList>
            <person name="Venkatesh B."/>
            <person name="Kirkness E.F."/>
            <person name="Loh Y.H."/>
            <person name="Halpern A.L."/>
            <person name="Lee A.P."/>
            <person name="Johnson J."/>
            <person name="Dandona N."/>
            <person name="Viswanathan L.D."/>
            <person name="Tay A."/>
            <person name="Venter J.C."/>
            <person name="Strausberg R.L."/>
            <person name="Brenner S."/>
        </authorList>
    </citation>
    <scope>NUCLEOTIDE SEQUENCE [LARGE SCALE GENOMIC DNA]</scope>
</reference>
<keyword evidence="15" id="KW-1185">Reference proteome</keyword>
<evidence type="ECO:0000256" key="3">
    <source>
        <dbReference type="ARBA" id="ARBA00006585"/>
    </source>
</evidence>
<dbReference type="Pfam" id="PF14910">
    <property type="entry name" value="MMS22L_N"/>
    <property type="match status" value="1"/>
</dbReference>
<keyword evidence="5" id="KW-0158">Chromosome</keyword>
<evidence type="ECO:0000259" key="13">
    <source>
        <dbReference type="Pfam" id="PF14911"/>
    </source>
</evidence>
<dbReference type="AlphaFoldDB" id="A0A4W3JF95"/>
<evidence type="ECO:0000259" key="12">
    <source>
        <dbReference type="Pfam" id="PF14910"/>
    </source>
</evidence>
<evidence type="ECO:0000256" key="10">
    <source>
        <dbReference type="ARBA" id="ARBA00033326"/>
    </source>
</evidence>
<proteinExistence type="inferred from homology"/>
<dbReference type="Ensembl" id="ENSCMIT00000037294.1">
    <property type="protein sequence ID" value="ENSCMIP00000036753.1"/>
    <property type="gene ID" value="ENSCMIG00000015508.1"/>
</dbReference>
<name>A0A4W3JF95_CALMI</name>
<evidence type="ECO:0000256" key="2">
    <source>
        <dbReference type="ARBA" id="ARBA00004286"/>
    </source>
</evidence>
<evidence type="ECO:0000256" key="5">
    <source>
        <dbReference type="ARBA" id="ARBA00022454"/>
    </source>
</evidence>
<dbReference type="GO" id="GO:0043596">
    <property type="term" value="C:nuclear replication fork"/>
    <property type="evidence" value="ECO:0007669"/>
    <property type="project" value="TreeGrafter"/>
</dbReference>
<evidence type="ECO:0000256" key="9">
    <source>
        <dbReference type="ARBA" id="ARBA00023242"/>
    </source>
</evidence>
<keyword evidence="8" id="KW-0234">DNA repair</keyword>
<evidence type="ECO:0000256" key="7">
    <source>
        <dbReference type="ARBA" id="ARBA00022853"/>
    </source>
</evidence>
<dbReference type="Pfam" id="PF14911">
    <property type="entry name" value="MMS22L_C"/>
    <property type="match status" value="1"/>
</dbReference>